<dbReference type="AlphaFoldDB" id="G0R4R2"/>
<dbReference type="GeneID" id="14903633"/>
<dbReference type="Pfam" id="PF01813">
    <property type="entry name" value="ATP-synt_D"/>
    <property type="match status" value="1"/>
</dbReference>
<dbReference type="FunCoup" id="G0R4R2">
    <property type="interactions" value="243"/>
</dbReference>
<dbReference type="Proteomes" id="UP000008983">
    <property type="component" value="Unassembled WGS sequence"/>
</dbReference>
<dbReference type="RefSeq" id="XP_004025020.1">
    <property type="nucleotide sequence ID" value="XM_004024971.1"/>
</dbReference>
<dbReference type="STRING" id="857967.G0R4R2"/>
<accession>G0R4R2</accession>
<dbReference type="InterPro" id="IPR002699">
    <property type="entry name" value="V_ATPase_D"/>
</dbReference>
<name>G0R4R2_ICHMU</name>
<evidence type="ECO:0000256" key="3">
    <source>
        <dbReference type="ARBA" id="ARBA00023065"/>
    </source>
</evidence>
<dbReference type="GO" id="GO:0046961">
    <property type="term" value="F:proton-transporting ATPase activity, rotational mechanism"/>
    <property type="evidence" value="ECO:0007669"/>
    <property type="project" value="InterPro"/>
</dbReference>
<reference evidence="4 5" key="1">
    <citation type="submission" date="2011-07" db="EMBL/GenBank/DDBJ databases">
        <authorList>
            <person name="Coyne R."/>
            <person name="Brami D."/>
            <person name="Johnson J."/>
            <person name="Hostetler J."/>
            <person name="Hannick L."/>
            <person name="Clark T."/>
            <person name="Cassidy-Hanley D."/>
            <person name="Inman J."/>
        </authorList>
    </citation>
    <scope>NUCLEOTIDE SEQUENCE [LARGE SCALE GENOMIC DNA]</scope>
    <source>
        <strain evidence="4 5">G5</strain>
    </source>
</reference>
<keyword evidence="5" id="KW-1185">Reference proteome</keyword>
<evidence type="ECO:0000256" key="1">
    <source>
        <dbReference type="ARBA" id="ARBA00005850"/>
    </source>
</evidence>
<evidence type="ECO:0000313" key="4">
    <source>
        <dbReference type="EMBL" id="EGR27568.1"/>
    </source>
</evidence>
<dbReference type="OMA" id="REEFFRM"/>
<evidence type="ECO:0000256" key="2">
    <source>
        <dbReference type="ARBA" id="ARBA00022448"/>
    </source>
</evidence>
<dbReference type="eggNOG" id="KOG1647">
    <property type="taxonomic scope" value="Eukaryota"/>
</dbReference>
<dbReference type="NCBIfam" id="TIGR00309">
    <property type="entry name" value="V_ATPase_subD"/>
    <property type="match status" value="1"/>
</dbReference>
<organism evidence="4 5">
    <name type="scientific">Ichthyophthirius multifiliis</name>
    <name type="common">White spot disease agent</name>
    <name type="synonym">Ich</name>
    <dbReference type="NCBI Taxonomy" id="5932"/>
    <lineage>
        <taxon>Eukaryota</taxon>
        <taxon>Sar</taxon>
        <taxon>Alveolata</taxon>
        <taxon>Ciliophora</taxon>
        <taxon>Intramacronucleata</taxon>
        <taxon>Oligohymenophorea</taxon>
        <taxon>Hymenostomatida</taxon>
        <taxon>Ophryoglenina</taxon>
        <taxon>Ichthyophthirius</taxon>
    </lineage>
</organism>
<keyword evidence="2" id="KW-0813">Transport</keyword>
<dbReference type="PANTHER" id="PTHR11671">
    <property type="entry name" value="V-TYPE ATP SYNTHASE SUBUNIT D"/>
    <property type="match status" value="1"/>
</dbReference>
<comment type="similarity">
    <text evidence="1">Belongs to the V-ATPase D subunit family.</text>
</comment>
<dbReference type="EMBL" id="GL984353">
    <property type="protein sequence ID" value="EGR27568.1"/>
    <property type="molecule type" value="Genomic_DNA"/>
</dbReference>
<sequence length="252" mass="28719">MSQQITPSRMTLALFKQKTISARKGHELLKKKCDCLKTRFRSIMVALLDNKMKMDEEMQKAFLLFAEAQWAAGQFNSIVKDSIKKAFIRVDISTENIAGVMLPNLNLKELEDSEGNLSQLGLDKGGLAIQRTRQKFKECLYLLVKVASLQTSFVTLDEVIKVTNRRVNALEHVVIPEYMRIQVYINQELDEMAREDLFRIKKVLDNKRKVIAEEDAEVAKYEAMMAAKGVKAQGGGNLIDQDDKIQDEDIVF</sequence>
<dbReference type="Gene3D" id="1.10.287.3240">
    <property type="match status" value="1"/>
</dbReference>
<proteinExistence type="inferred from homology"/>
<evidence type="ECO:0000313" key="5">
    <source>
        <dbReference type="Proteomes" id="UP000008983"/>
    </source>
</evidence>
<dbReference type="InParanoid" id="G0R4R2"/>
<protein>
    <submittedName>
        <fullName evidence="4">Vacuolar ATP synthase subunit d, putative</fullName>
    </submittedName>
</protein>
<dbReference type="OrthoDB" id="7676488at2759"/>
<keyword evidence="3" id="KW-0406">Ion transport</keyword>
<gene>
    <name evidence="4" type="ORF">IMG5_194310</name>
</gene>